<evidence type="ECO:0000313" key="1">
    <source>
        <dbReference type="EMBL" id="PRQ08157.1"/>
    </source>
</evidence>
<dbReference type="AlphaFoldDB" id="A0A2S9YSS9"/>
<name>A0A2S9YSS9_9BACT</name>
<gene>
    <name evidence="1" type="ORF">ENSA7_21290</name>
</gene>
<organism evidence="1 2">
    <name type="scientific">Enhygromyxa salina</name>
    <dbReference type="NCBI Taxonomy" id="215803"/>
    <lineage>
        <taxon>Bacteria</taxon>
        <taxon>Pseudomonadati</taxon>
        <taxon>Myxococcota</taxon>
        <taxon>Polyangia</taxon>
        <taxon>Nannocystales</taxon>
        <taxon>Nannocystaceae</taxon>
        <taxon>Enhygromyxa</taxon>
    </lineage>
</organism>
<sequence>MDSSGISVLGGNALSLAFSYMSPDNNSGVFAEEFAHFFIVNRNKKAVKR</sequence>
<dbReference type="Proteomes" id="UP000238823">
    <property type="component" value="Unassembled WGS sequence"/>
</dbReference>
<dbReference type="EMBL" id="PVNL01000044">
    <property type="protein sequence ID" value="PRQ08157.1"/>
    <property type="molecule type" value="Genomic_DNA"/>
</dbReference>
<accession>A0A2S9YSS9</accession>
<evidence type="ECO:0000313" key="2">
    <source>
        <dbReference type="Proteomes" id="UP000238823"/>
    </source>
</evidence>
<proteinExistence type="predicted"/>
<reference evidence="1 2" key="1">
    <citation type="submission" date="2018-03" db="EMBL/GenBank/DDBJ databases">
        <title>Draft Genome Sequences of the Obligatory Marine Myxobacteria Enhygromyxa salina SWB007.</title>
        <authorList>
            <person name="Poehlein A."/>
            <person name="Moghaddam J.A."/>
            <person name="Harms H."/>
            <person name="Alanjari M."/>
            <person name="Koenig G.M."/>
            <person name="Daniel R."/>
            <person name="Schaeberle T.F."/>
        </authorList>
    </citation>
    <scope>NUCLEOTIDE SEQUENCE [LARGE SCALE GENOMIC DNA]</scope>
    <source>
        <strain evidence="1 2">SWB007</strain>
    </source>
</reference>
<protein>
    <submittedName>
        <fullName evidence="1">Uncharacterized protein</fullName>
    </submittedName>
</protein>
<comment type="caution">
    <text evidence="1">The sequence shown here is derived from an EMBL/GenBank/DDBJ whole genome shotgun (WGS) entry which is preliminary data.</text>
</comment>